<keyword evidence="4 7" id="KW-0812">Transmembrane</keyword>
<dbReference type="InterPro" id="IPR005773">
    <property type="entry name" value="T3SS_YscR-like"/>
</dbReference>
<dbReference type="EMBL" id="SNZP01000010">
    <property type="protein sequence ID" value="TDR76596.1"/>
    <property type="molecule type" value="Genomic_DNA"/>
</dbReference>
<evidence type="ECO:0000256" key="4">
    <source>
        <dbReference type="ARBA" id="ARBA00022692"/>
    </source>
</evidence>
<feature type="transmembrane region" description="Helical" evidence="7">
    <location>
        <begin position="161"/>
        <end position="185"/>
    </location>
</feature>
<dbReference type="PROSITE" id="PS01061">
    <property type="entry name" value="FLIP_2"/>
    <property type="match status" value="1"/>
</dbReference>
<evidence type="ECO:0000256" key="7">
    <source>
        <dbReference type="RuleBase" id="RU362070"/>
    </source>
</evidence>
<feature type="transmembrane region" description="Helical" evidence="7">
    <location>
        <begin position="57"/>
        <end position="76"/>
    </location>
</feature>
<dbReference type="RefSeq" id="WP_279526899.1">
    <property type="nucleotide sequence ID" value="NZ_SNZP01000010.1"/>
</dbReference>
<comment type="caution">
    <text evidence="8">The sequence shown here is derived from an EMBL/GenBank/DDBJ whole genome shotgun (WGS) entry which is preliminary data.</text>
</comment>
<comment type="caution">
    <text evidence="7">Lacks conserved residue(s) required for the propagation of feature annotation.</text>
</comment>
<evidence type="ECO:0000256" key="6">
    <source>
        <dbReference type="ARBA" id="ARBA00023136"/>
    </source>
</evidence>
<organism evidence="8 9">
    <name type="scientific">Paludibacterium purpuratum</name>
    <dbReference type="NCBI Taxonomy" id="1144873"/>
    <lineage>
        <taxon>Bacteria</taxon>
        <taxon>Pseudomonadati</taxon>
        <taxon>Pseudomonadota</taxon>
        <taxon>Betaproteobacteria</taxon>
        <taxon>Neisseriales</taxon>
        <taxon>Chromobacteriaceae</taxon>
        <taxon>Paludibacterium</taxon>
    </lineage>
</organism>
<name>A0A4R7B0Y1_9NEIS</name>
<evidence type="ECO:0000256" key="1">
    <source>
        <dbReference type="ARBA" id="ARBA00004651"/>
    </source>
</evidence>
<dbReference type="PROSITE" id="PS01060">
    <property type="entry name" value="FLIP_1"/>
    <property type="match status" value="1"/>
</dbReference>
<evidence type="ECO:0000256" key="3">
    <source>
        <dbReference type="ARBA" id="ARBA00022475"/>
    </source>
</evidence>
<dbReference type="Pfam" id="PF00813">
    <property type="entry name" value="FliP"/>
    <property type="match status" value="1"/>
</dbReference>
<dbReference type="GO" id="GO:0009306">
    <property type="term" value="P:protein secretion"/>
    <property type="evidence" value="ECO:0007669"/>
    <property type="project" value="UniProtKB-UniRule"/>
</dbReference>
<dbReference type="Proteomes" id="UP000295611">
    <property type="component" value="Unassembled WGS sequence"/>
</dbReference>
<evidence type="ECO:0000313" key="8">
    <source>
        <dbReference type="EMBL" id="TDR76596.1"/>
    </source>
</evidence>
<evidence type="ECO:0000256" key="2">
    <source>
        <dbReference type="ARBA" id="ARBA00006257"/>
    </source>
</evidence>
<dbReference type="PRINTS" id="PR01302">
    <property type="entry name" value="TYPE3IMPPROT"/>
</dbReference>
<keyword evidence="3 7" id="KW-1003">Cell membrane</keyword>
<protein>
    <submittedName>
        <fullName evidence="8">Type III secretion protein R</fullName>
    </submittedName>
</protein>
<reference evidence="8 9" key="1">
    <citation type="submission" date="2019-03" db="EMBL/GenBank/DDBJ databases">
        <title>Genomic Encyclopedia of Type Strains, Phase III (KMG-III): the genomes of soil and plant-associated and newly described type strains.</title>
        <authorList>
            <person name="Whitman W."/>
        </authorList>
    </citation>
    <scope>NUCLEOTIDE SEQUENCE [LARGE SCALE GENOMIC DNA]</scope>
    <source>
        <strain evidence="8 9">CECT 8976</strain>
    </source>
</reference>
<dbReference type="PANTHER" id="PTHR30587">
    <property type="entry name" value="FLAGELLAR BIOSYNTHETIC PROTEIN FLIP"/>
    <property type="match status" value="1"/>
</dbReference>
<dbReference type="NCBIfam" id="TIGR01102">
    <property type="entry name" value="yscR"/>
    <property type="match status" value="1"/>
</dbReference>
<sequence>MTPPMTPPPAAIELILLLSALSLLPLLVVMGTSFLKLAVVFSLLRNALGIQQIPPNIALYGLALVLTLFIMAPIGYQVRDRLAADPTPNASPLARLEDHTLDPYRQFLRKYTAPQQTRFFLETARKHWPEALRNRIGDDSLLILMPAFAVSQLIEAFKIGLLLFLPFIAIDLIVSNILLAMGMMMVSPMTVSMPFKLLLFVLVGGWDKLFNQLLLSYQ</sequence>
<dbReference type="AlphaFoldDB" id="A0A4R7B0Y1"/>
<evidence type="ECO:0000313" key="9">
    <source>
        <dbReference type="Proteomes" id="UP000295611"/>
    </source>
</evidence>
<dbReference type="PANTHER" id="PTHR30587:SF3">
    <property type="entry name" value="VIRULENCE PROTEIN YSCR"/>
    <property type="match status" value="1"/>
</dbReference>
<dbReference type="GO" id="GO:0005886">
    <property type="term" value="C:plasma membrane"/>
    <property type="evidence" value="ECO:0007669"/>
    <property type="project" value="UniProtKB-SubCell"/>
</dbReference>
<gene>
    <name evidence="8" type="ORF">DFP86_11021</name>
</gene>
<accession>A0A4R7B0Y1</accession>
<comment type="similarity">
    <text evidence="2 7">Belongs to the FliP/MopC/SpaP family.</text>
</comment>
<keyword evidence="6 7" id="KW-0472">Membrane</keyword>
<dbReference type="NCBIfam" id="NF009438">
    <property type="entry name" value="PRK12797.1"/>
    <property type="match status" value="1"/>
</dbReference>
<comment type="subcellular location">
    <subcellularLocation>
        <location evidence="1">Cell membrane</location>
        <topology evidence="1">Multi-pass membrane protein</topology>
    </subcellularLocation>
</comment>
<keyword evidence="5 7" id="KW-1133">Transmembrane helix</keyword>
<dbReference type="InterPro" id="IPR005838">
    <property type="entry name" value="T3SS_IM_P"/>
</dbReference>
<keyword evidence="9" id="KW-1185">Reference proteome</keyword>
<proteinExistence type="inferred from homology"/>
<evidence type="ECO:0000256" key="5">
    <source>
        <dbReference type="ARBA" id="ARBA00022989"/>
    </source>
</evidence>